<feature type="region of interest" description="Disordered" evidence="1">
    <location>
        <begin position="261"/>
        <end position="370"/>
    </location>
</feature>
<name>A0A6A4GSK3_9AGAR</name>
<proteinExistence type="predicted"/>
<evidence type="ECO:0000313" key="3">
    <source>
        <dbReference type="Proteomes" id="UP000799118"/>
    </source>
</evidence>
<feature type="compositionally biased region" description="Low complexity" evidence="1">
    <location>
        <begin position="304"/>
        <end position="324"/>
    </location>
</feature>
<feature type="region of interest" description="Disordered" evidence="1">
    <location>
        <begin position="653"/>
        <end position="674"/>
    </location>
</feature>
<feature type="compositionally biased region" description="Low complexity" evidence="1">
    <location>
        <begin position="261"/>
        <end position="277"/>
    </location>
</feature>
<accession>A0A6A4GSK3</accession>
<evidence type="ECO:0000313" key="2">
    <source>
        <dbReference type="EMBL" id="KAE9388416.1"/>
    </source>
</evidence>
<dbReference type="EMBL" id="ML769745">
    <property type="protein sequence ID" value="KAE9388416.1"/>
    <property type="molecule type" value="Genomic_DNA"/>
</dbReference>
<evidence type="ECO:0000256" key="1">
    <source>
        <dbReference type="SAM" id="MobiDB-lite"/>
    </source>
</evidence>
<reference evidence="2" key="1">
    <citation type="journal article" date="2019" name="Environ. Microbiol.">
        <title>Fungal ecological strategies reflected in gene transcription - a case study of two litter decomposers.</title>
        <authorList>
            <person name="Barbi F."/>
            <person name="Kohler A."/>
            <person name="Barry K."/>
            <person name="Baskaran P."/>
            <person name="Daum C."/>
            <person name="Fauchery L."/>
            <person name="Ihrmark K."/>
            <person name="Kuo A."/>
            <person name="LaButti K."/>
            <person name="Lipzen A."/>
            <person name="Morin E."/>
            <person name="Grigoriev I.V."/>
            <person name="Henrissat B."/>
            <person name="Lindahl B."/>
            <person name="Martin F."/>
        </authorList>
    </citation>
    <scope>NUCLEOTIDE SEQUENCE</scope>
    <source>
        <strain evidence="2">JB14</strain>
    </source>
</reference>
<dbReference type="Proteomes" id="UP000799118">
    <property type="component" value="Unassembled WGS sequence"/>
</dbReference>
<feature type="compositionally biased region" description="Acidic residues" evidence="1">
    <location>
        <begin position="278"/>
        <end position="287"/>
    </location>
</feature>
<dbReference type="AlphaFoldDB" id="A0A6A4GSK3"/>
<feature type="compositionally biased region" description="Polar residues" evidence="1">
    <location>
        <begin position="330"/>
        <end position="344"/>
    </location>
</feature>
<keyword evidence="3" id="KW-1185">Reference proteome</keyword>
<sequence>MSQPSCEETQGLAKFCSFCETNPFVIEGQVIPPSSTYPACLAEWFPTHPQADYTFAKGWNLHAHCFFSARALRRFEAQNYIFTNWIARVNCPTFAIFRYCFAFTFLAEHTFPPFHCFWLEPLNPGADFLQGFQARILELGVTTAMPTPILFNPSTAEGCHLELLLPPQDLEVFPPVLLAPCNIISLVSAPPPPKVDFPAELAAATSVSTTTRVRMPPKAIASVGTLPVSPKVTRSALHFEARPHKVVPKQPLILLKTTCHAATSKSTRSASDSSSNGEVEEEEDELEPSSPKCSTVSCKRCRPPSMASSNPSEVSSPESEASIAKKIPATRSTVAKANQTSNPKGKQKARACSTSPEISAPVKGRPPKRPRTTVIIKEEVKPTAKVKKNGKKANPADFTDSSLFPPWNNLEDFPSLQVDSKGLVTLSRLCAEASSVRFVQPFVNAGTFPNNTLPLNLQVPFFNIEPCLSDLGVALTHDHVGYTLEELQLVNRPLDLLGSDLVSCIPCQIRNIKCSPNTERLGGKCAPCIMGKQPCNLGRGMAEYLEVFREVLSEAQWLHVIHGQAIDISHHHQELVRQIEYDFLTTMARLQSARSDAAIVLHQLVQSAPERAHFLLNDLSFLAMAFGWNWIFNLPELSASLEVRNQLLNVGNEDEPAGSPVDLSSGEPSGSGSAQVLDAVALGVEANT</sequence>
<organism evidence="2 3">
    <name type="scientific">Gymnopus androsaceus JB14</name>
    <dbReference type="NCBI Taxonomy" id="1447944"/>
    <lineage>
        <taxon>Eukaryota</taxon>
        <taxon>Fungi</taxon>
        <taxon>Dikarya</taxon>
        <taxon>Basidiomycota</taxon>
        <taxon>Agaricomycotina</taxon>
        <taxon>Agaricomycetes</taxon>
        <taxon>Agaricomycetidae</taxon>
        <taxon>Agaricales</taxon>
        <taxon>Marasmiineae</taxon>
        <taxon>Omphalotaceae</taxon>
        <taxon>Gymnopus</taxon>
    </lineage>
</organism>
<protein>
    <submittedName>
        <fullName evidence="2">Uncharacterized protein</fullName>
    </submittedName>
</protein>
<gene>
    <name evidence="2" type="ORF">BT96DRAFT_1074032</name>
</gene>